<organism evidence="3">
    <name type="scientific">Telmatobacter sp. DSM 110680</name>
    <dbReference type="NCBI Taxonomy" id="3036704"/>
    <lineage>
        <taxon>Bacteria</taxon>
        <taxon>Pseudomonadati</taxon>
        <taxon>Acidobacteriota</taxon>
        <taxon>Terriglobia</taxon>
        <taxon>Terriglobales</taxon>
        <taxon>Acidobacteriaceae</taxon>
        <taxon>Telmatobacter</taxon>
    </lineage>
</organism>
<sequence length="642" mass="67566">MRFSKSLTILSFTALAIAGSRAHSQVIANQVSSGTIYVDSQKGSDVVANITTAGTATAPLQTIQAAINVANTRNQQKTGTTIVVNPGVYREAINIGSVSGQTAAPLVIQASTTGSSVISGSDILTGWQAVSGHAGTYWHSWTYNFGECAIPSGWPSGIAPIVRRTEMVFVNSIPLTQVLSESQLRPGTFYVDEATNQILITPASGTSVSSATIEAAVRPSIFTLAGRSNVTVKGMVFKHANSCINRPAAVIAGGSNVVVDSVQAVWNNWGGLGVSGASGVTVKNSIASHNGGVGFMGDQDVNTTFSYNESDFNNWRGALGALYDWGMGGTKLFQMHTATVQYHYSYGNQAQGLWFDTDNKNITVNNATVAGNTLAALQLEANEGPITVENSHLCSSRSGVTTLNQAKLTMKYNTFYNNGGFGLYPGQIFIAGRAGGHVIYDWQTGQYYDLRTANTVLTSNNFQATASGQHVFGTYLSGSDWSDFANSLVSSGNHWFDPSTVYSFMLPSGHLVNFSGWKSAVGTDYSSYWSSAAAASACAIPSQSYTDFAVNLDREAYSMSAGHGTINIKVANYGYGTVNLSVSGLPSNVGASFSSSSLSSGTLTMSLSATKYAANKTVPITIWGVSGSRVHPVTVNVHIVPA</sequence>
<dbReference type="InterPro" id="IPR012334">
    <property type="entry name" value="Pectin_lyas_fold"/>
</dbReference>
<proteinExistence type="predicted"/>
<dbReference type="AlphaFoldDB" id="A0AAU7DEV7"/>
<gene>
    <name evidence="3" type="ORF">P8935_14600</name>
</gene>
<feature type="domain" description="Right handed beta helix" evidence="2">
    <location>
        <begin position="198"/>
        <end position="318"/>
    </location>
</feature>
<dbReference type="PANTHER" id="PTHR36453">
    <property type="entry name" value="SECRETED PROTEIN-RELATED"/>
    <property type="match status" value="1"/>
</dbReference>
<dbReference type="Pfam" id="PF13229">
    <property type="entry name" value="Beta_helix"/>
    <property type="match status" value="1"/>
</dbReference>
<protein>
    <submittedName>
        <fullName evidence="3">Right-handed parallel beta-helix repeat-containing protein</fullName>
    </submittedName>
</protein>
<dbReference type="InterPro" id="IPR006626">
    <property type="entry name" value="PbH1"/>
</dbReference>
<feature type="signal peptide" evidence="1">
    <location>
        <begin position="1"/>
        <end position="22"/>
    </location>
</feature>
<reference evidence="3" key="1">
    <citation type="submission" date="2023-03" db="EMBL/GenBank/DDBJ databases">
        <title>Edaphobacter sp.</title>
        <authorList>
            <person name="Huber K.J."/>
            <person name="Papendorf J."/>
            <person name="Pilke C."/>
            <person name="Bunk B."/>
            <person name="Sproeer C."/>
            <person name="Pester M."/>
        </authorList>
    </citation>
    <scope>NUCLEOTIDE SEQUENCE</scope>
    <source>
        <strain evidence="3">DSM 110680</strain>
    </source>
</reference>
<feature type="chain" id="PRO_5043930004" evidence="1">
    <location>
        <begin position="23"/>
        <end position="642"/>
    </location>
</feature>
<evidence type="ECO:0000313" key="3">
    <source>
        <dbReference type="EMBL" id="XBH15798.1"/>
    </source>
</evidence>
<dbReference type="Gene3D" id="2.160.20.10">
    <property type="entry name" value="Single-stranded right-handed beta-helix, Pectin lyase-like"/>
    <property type="match status" value="2"/>
</dbReference>
<dbReference type="PANTHER" id="PTHR36453:SF1">
    <property type="entry name" value="RIGHT HANDED BETA HELIX DOMAIN-CONTAINING PROTEIN"/>
    <property type="match status" value="1"/>
</dbReference>
<name>A0AAU7DEV7_9BACT</name>
<keyword evidence="1" id="KW-0732">Signal</keyword>
<dbReference type="InterPro" id="IPR039448">
    <property type="entry name" value="Beta_helix"/>
</dbReference>
<evidence type="ECO:0000259" key="2">
    <source>
        <dbReference type="Pfam" id="PF13229"/>
    </source>
</evidence>
<dbReference type="RefSeq" id="WP_348261030.1">
    <property type="nucleotide sequence ID" value="NZ_CP121196.1"/>
</dbReference>
<accession>A0AAU7DEV7</accession>
<evidence type="ECO:0000256" key="1">
    <source>
        <dbReference type="SAM" id="SignalP"/>
    </source>
</evidence>
<dbReference type="InterPro" id="IPR011050">
    <property type="entry name" value="Pectin_lyase_fold/virulence"/>
</dbReference>
<dbReference type="EMBL" id="CP121196">
    <property type="protein sequence ID" value="XBH15798.1"/>
    <property type="molecule type" value="Genomic_DNA"/>
</dbReference>
<dbReference type="SMART" id="SM00710">
    <property type="entry name" value="PbH1"/>
    <property type="match status" value="4"/>
</dbReference>
<dbReference type="SUPFAM" id="SSF51126">
    <property type="entry name" value="Pectin lyase-like"/>
    <property type="match status" value="1"/>
</dbReference>